<name>A0A699JM13_TANCI</name>
<comment type="caution">
    <text evidence="1">The sequence shown here is derived from an EMBL/GenBank/DDBJ whole genome shotgun (WGS) entry which is preliminary data.</text>
</comment>
<proteinExistence type="predicted"/>
<sequence>PKCCWVLLGNDGCRRGLMEMGEKMAEKARESGWQGKTGKWLNSAYAP</sequence>
<protein>
    <submittedName>
        <fullName evidence="1">Uncharacterized protein</fullName>
    </submittedName>
</protein>
<reference evidence="1" key="1">
    <citation type="journal article" date="2019" name="Sci. Rep.">
        <title>Draft genome of Tanacetum cinerariifolium, the natural source of mosquito coil.</title>
        <authorList>
            <person name="Yamashiro T."/>
            <person name="Shiraishi A."/>
            <person name="Satake H."/>
            <person name="Nakayama K."/>
        </authorList>
    </citation>
    <scope>NUCLEOTIDE SEQUENCE</scope>
</reference>
<dbReference type="AlphaFoldDB" id="A0A699JM13"/>
<dbReference type="EMBL" id="BKCJ010427288">
    <property type="protein sequence ID" value="GFA45634.1"/>
    <property type="molecule type" value="Genomic_DNA"/>
</dbReference>
<feature type="non-terminal residue" evidence="1">
    <location>
        <position position="1"/>
    </location>
</feature>
<accession>A0A699JM13</accession>
<organism evidence="1">
    <name type="scientific">Tanacetum cinerariifolium</name>
    <name type="common">Dalmatian daisy</name>
    <name type="synonym">Chrysanthemum cinerariifolium</name>
    <dbReference type="NCBI Taxonomy" id="118510"/>
    <lineage>
        <taxon>Eukaryota</taxon>
        <taxon>Viridiplantae</taxon>
        <taxon>Streptophyta</taxon>
        <taxon>Embryophyta</taxon>
        <taxon>Tracheophyta</taxon>
        <taxon>Spermatophyta</taxon>
        <taxon>Magnoliopsida</taxon>
        <taxon>eudicotyledons</taxon>
        <taxon>Gunneridae</taxon>
        <taxon>Pentapetalae</taxon>
        <taxon>asterids</taxon>
        <taxon>campanulids</taxon>
        <taxon>Asterales</taxon>
        <taxon>Asteraceae</taxon>
        <taxon>Asteroideae</taxon>
        <taxon>Anthemideae</taxon>
        <taxon>Anthemidinae</taxon>
        <taxon>Tanacetum</taxon>
    </lineage>
</organism>
<evidence type="ECO:0000313" key="1">
    <source>
        <dbReference type="EMBL" id="GFA45634.1"/>
    </source>
</evidence>
<gene>
    <name evidence="1" type="ORF">Tci_617606</name>
</gene>